<dbReference type="PANTHER" id="PTHR46558:SF11">
    <property type="entry name" value="HTH-TYPE TRANSCRIPTIONAL REGULATOR XRE"/>
    <property type="match status" value="1"/>
</dbReference>
<dbReference type="Pfam" id="PF01381">
    <property type="entry name" value="HTH_3"/>
    <property type="match status" value="1"/>
</dbReference>
<dbReference type="AlphaFoldDB" id="A0AAE4FF36"/>
<dbReference type="SUPFAM" id="SSF47413">
    <property type="entry name" value="lambda repressor-like DNA-binding domains"/>
    <property type="match status" value="1"/>
</dbReference>
<accession>A0AAE4FF36</accession>
<dbReference type="PROSITE" id="PS50943">
    <property type="entry name" value="HTH_CROC1"/>
    <property type="match status" value="1"/>
</dbReference>
<keyword evidence="1" id="KW-0238">DNA-binding</keyword>
<dbReference type="Proteomes" id="UP001182247">
    <property type="component" value="Unassembled WGS sequence"/>
</dbReference>
<dbReference type="InterPro" id="IPR001387">
    <property type="entry name" value="Cro/C1-type_HTH"/>
</dbReference>
<gene>
    <name evidence="3" type="ORF">OSC06_14270</name>
</gene>
<dbReference type="Gene3D" id="1.10.260.40">
    <property type="entry name" value="lambda repressor-like DNA-binding domains"/>
    <property type="match status" value="1"/>
</dbReference>
<feature type="domain" description="HTH cro/C1-type" evidence="2">
    <location>
        <begin position="16"/>
        <end position="70"/>
    </location>
</feature>
<proteinExistence type="predicted"/>
<sequence>MKKTKNHVSTSVGRKIKEIRKSNGISGNDLAKKLGLTQQQISRYESGQSVMSIDTVVMIAHVLHVSVNELLSDYLASEYSDIMLLMSHRNTDK</sequence>
<protein>
    <submittedName>
        <fullName evidence="3">Helix-turn-helix transcriptional regulator</fullName>
    </submittedName>
</protein>
<evidence type="ECO:0000313" key="3">
    <source>
        <dbReference type="EMBL" id="MDS0899137.1"/>
    </source>
</evidence>
<dbReference type="GO" id="GO:0003677">
    <property type="term" value="F:DNA binding"/>
    <property type="evidence" value="ECO:0007669"/>
    <property type="project" value="UniProtKB-KW"/>
</dbReference>
<dbReference type="CDD" id="cd00093">
    <property type="entry name" value="HTH_XRE"/>
    <property type="match status" value="1"/>
</dbReference>
<dbReference type="InterPro" id="IPR010982">
    <property type="entry name" value="Lambda_DNA-bd_dom_sf"/>
</dbReference>
<evidence type="ECO:0000256" key="1">
    <source>
        <dbReference type="ARBA" id="ARBA00023125"/>
    </source>
</evidence>
<dbReference type="SMART" id="SM00530">
    <property type="entry name" value="HTH_XRE"/>
    <property type="match status" value="1"/>
</dbReference>
<dbReference type="RefSeq" id="WP_024474762.1">
    <property type="nucleotide sequence ID" value="NZ_CAXOJY010000006.1"/>
</dbReference>
<name>A0AAE4FF36_MORMO</name>
<evidence type="ECO:0000259" key="2">
    <source>
        <dbReference type="PROSITE" id="PS50943"/>
    </source>
</evidence>
<dbReference type="GeneID" id="93359510"/>
<evidence type="ECO:0000313" key="4">
    <source>
        <dbReference type="Proteomes" id="UP001182247"/>
    </source>
</evidence>
<comment type="caution">
    <text evidence="3">The sequence shown here is derived from an EMBL/GenBank/DDBJ whole genome shotgun (WGS) entry which is preliminary data.</text>
</comment>
<dbReference type="EMBL" id="JAPKIY010000024">
    <property type="protein sequence ID" value="MDS0899137.1"/>
    <property type="molecule type" value="Genomic_DNA"/>
</dbReference>
<organism evidence="3 4">
    <name type="scientific">Morganella morganii</name>
    <name type="common">Proteus morganii</name>
    <dbReference type="NCBI Taxonomy" id="582"/>
    <lineage>
        <taxon>Bacteria</taxon>
        <taxon>Pseudomonadati</taxon>
        <taxon>Pseudomonadota</taxon>
        <taxon>Gammaproteobacteria</taxon>
        <taxon>Enterobacterales</taxon>
        <taxon>Morganellaceae</taxon>
        <taxon>Morganella</taxon>
    </lineage>
</organism>
<reference evidence="3" key="1">
    <citation type="submission" date="2023-02" db="EMBL/GenBank/DDBJ databases">
        <title>Detection, antimicrobial susceptibility and genomic characterization of NDM-producing species of Morganellaceae, Yersiniaceae, and Enterobacteriaceae other than Klebsiella.</title>
        <authorList>
            <person name="Camargo C.H."/>
            <person name="Sacchi C.T."/>
            <person name="Campos K.R."/>
        </authorList>
    </citation>
    <scope>NUCLEOTIDE SEQUENCE</scope>
    <source>
        <strain evidence="3">1189_21</strain>
    </source>
</reference>
<dbReference type="PANTHER" id="PTHR46558">
    <property type="entry name" value="TRACRIPTIONAL REGULATORY PROTEIN-RELATED-RELATED"/>
    <property type="match status" value="1"/>
</dbReference>